<dbReference type="Pfam" id="PF00023">
    <property type="entry name" value="Ank"/>
    <property type="match status" value="2"/>
</dbReference>
<evidence type="ECO:0000313" key="4">
    <source>
        <dbReference type="EMBL" id="PNP43807.1"/>
    </source>
</evidence>
<dbReference type="PROSITE" id="PS50297">
    <property type="entry name" value="ANK_REP_REGION"/>
    <property type="match status" value="8"/>
</dbReference>
<feature type="repeat" description="ANK" evidence="3">
    <location>
        <begin position="310"/>
        <end position="342"/>
    </location>
</feature>
<dbReference type="Proteomes" id="UP000236546">
    <property type="component" value="Unassembled WGS sequence"/>
</dbReference>
<dbReference type="Pfam" id="PF12796">
    <property type="entry name" value="Ank_2"/>
    <property type="match status" value="4"/>
</dbReference>
<dbReference type="AlphaFoldDB" id="A0A2K0TE90"/>
<evidence type="ECO:0000256" key="3">
    <source>
        <dbReference type="PROSITE-ProRule" id="PRU00023"/>
    </source>
</evidence>
<dbReference type="InterPro" id="IPR036770">
    <property type="entry name" value="Ankyrin_rpt-contain_sf"/>
</dbReference>
<feature type="repeat" description="ANK" evidence="3">
    <location>
        <begin position="145"/>
        <end position="177"/>
    </location>
</feature>
<feature type="repeat" description="ANK" evidence="3">
    <location>
        <begin position="408"/>
        <end position="443"/>
    </location>
</feature>
<sequence length="571" mass="61742">MGLGALPTELVDQIARSLLRPRDVNALAKVNQGFFAIINPILYKLEYNDKPVSNYALEWAVGKNNVETARKALQYGAQLNAIERGRDCPLRYAVAQGHLPTVKLLLDHGATIRDPMILGTAAFRGFDEIAELLLDHGASPNMGCEDKTPLLYAVEKGNESTFTLLLQRGADIFAHDATGLSALSYAVDGGCIRVLAKLLGLGFGKYQSLGDTGVAQVHAAQLGRLDAVKLFNKRGVDVNLADGSGRTALYWAAVKDHCEMVPYLLKQGASLEIRDDWGDTPALHAAIKGNTSIVKILLNHGADLEDVDDNGRTMLSWAAGQGHEDTTRLLLDRGASIETVDKERRTPLLLAADTNHVKTVEVLIDAGANVNCTDGKSSPLSIAAGRGNSHIVRLLLKAGASTKFTTTQKQTPLILAAMSRGTSAVDTVRALLKNGANTEVTDEDGKTPLFYTLREDKVLLDLLVSRGAKLDARDNFGRNLLMYASIGSHREYIDTLIGMGLKANDQDGDGMTALHHAVMSQAADSMRPLLQNGADPEIRDHKGYSVYDLARSKGSDDLLMEAERELESRRV</sequence>
<feature type="repeat" description="ANK" evidence="3">
    <location>
        <begin position="509"/>
        <end position="541"/>
    </location>
</feature>
<proteinExistence type="predicted"/>
<accession>A0A2K0TE90</accession>
<protein>
    <submittedName>
        <fullName evidence="4">Uncharacterized protein</fullName>
    </submittedName>
</protein>
<organism evidence="4 5">
    <name type="scientific">Trichoderma gamsii</name>
    <dbReference type="NCBI Taxonomy" id="398673"/>
    <lineage>
        <taxon>Eukaryota</taxon>
        <taxon>Fungi</taxon>
        <taxon>Dikarya</taxon>
        <taxon>Ascomycota</taxon>
        <taxon>Pezizomycotina</taxon>
        <taxon>Sordariomycetes</taxon>
        <taxon>Hypocreomycetidae</taxon>
        <taxon>Hypocreales</taxon>
        <taxon>Hypocreaceae</taxon>
        <taxon>Trichoderma</taxon>
    </lineage>
</organism>
<keyword evidence="1" id="KW-0677">Repeat</keyword>
<feature type="repeat" description="ANK" evidence="3">
    <location>
        <begin position="375"/>
        <end position="407"/>
    </location>
</feature>
<feature type="repeat" description="ANK" evidence="3">
    <location>
        <begin position="85"/>
        <end position="112"/>
    </location>
</feature>
<dbReference type="SUPFAM" id="SSF48403">
    <property type="entry name" value="Ankyrin repeat"/>
    <property type="match status" value="2"/>
</dbReference>
<dbReference type="InterPro" id="IPR002110">
    <property type="entry name" value="Ankyrin_rpt"/>
</dbReference>
<dbReference type="PRINTS" id="PR01415">
    <property type="entry name" value="ANKYRIN"/>
</dbReference>
<evidence type="ECO:0000313" key="5">
    <source>
        <dbReference type="Proteomes" id="UP000236546"/>
    </source>
</evidence>
<gene>
    <name evidence="4" type="ORF">TGAMA5MH_04089</name>
</gene>
<dbReference type="EMBL" id="MTYH01000036">
    <property type="protein sequence ID" value="PNP43807.1"/>
    <property type="molecule type" value="Genomic_DNA"/>
</dbReference>
<dbReference type="Gene3D" id="1.25.40.20">
    <property type="entry name" value="Ankyrin repeat-containing domain"/>
    <property type="match status" value="4"/>
</dbReference>
<dbReference type="SMART" id="SM00248">
    <property type="entry name" value="ANK"/>
    <property type="match status" value="15"/>
</dbReference>
<comment type="caution">
    <text evidence="4">The sequence shown here is derived from an EMBL/GenBank/DDBJ whole genome shotgun (WGS) entry which is preliminary data.</text>
</comment>
<evidence type="ECO:0000256" key="2">
    <source>
        <dbReference type="ARBA" id="ARBA00023043"/>
    </source>
</evidence>
<dbReference type="PROSITE" id="PS50088">
    <property type="entry name" value="ANK_REPEAT"/>
    <property type="match status" value="9"/>
</dbReference>
<dbReference type="Pfam" id="PF13637">
    <property type="entry name" value="Ank_4"/>
    <property type="match status" value="1"/>
</dbReference>
<keyword evidence="2 3" id="KW-0040">ANK repeat</keyword>
<dbReference type="OrthoDB" id="4772757at2759"/>
<evidence type="ECO:0000256" key="1">
    <source>
        <dbReference type="ARBA" id="ARBA00022737"/>
    </source>
</evidence>
<reference evidence="4 5" key="1">
    <citation type="submission" date="2017-02" db="EMBL/GenBank/DDBJ databases">
        <title>Genomes of Trichoderma spp. with biocontrol activity.</title>
        <authorList>
            <person name="Gardiner D."/>
            <person name="Kazan K."/>
            <person name="Vos C."/>
            <person name="Harvey P."/>
        </authorList>
    </citation>
    <scope>NUCLEOTIDE SEQUENCE [LARGE SCALE GENOMIC DNA]</scope>
    <source>
        <strain evidence="4 5">A5MH</strain>
    </source>
</reference>
<feature type="repeat" description="ANK" evidence="3">
    <location>
        <begin position="244"/>
        <end position="276"/>
    </location>
</feature>
<dbReference type="PANTHER" id="PTHR24171">
    <property type="entry name" value="ANKYRIN REPEAT DOMAIN-CONTAINING PROTEIN 39-RELATED"/>
    <property type="match status" value="1"/>
</dbReference>
<dbReference type="PANTHER" id="PTHR24171:SF10">
    <property type="entry name" value="ANKYRIN REPEAT DOMAIN-CONTAINING PROTEIN 29-LIKE"/>
    <property type="match status" value="1"/>
</dbReference>
<feature type="repeat" description="ANK" evidence="3">
    <location>
        <begin position="343"/>
        <end position="375"/>
    </location>
</feature>
<feature type="repeat" description="ANK" evidence="3">
    <location>
        <begin position="277"/>
        <end position="309"/>
    </location>
</feature>
<name>A0A2K0TE90_9HYPO</name>